<evidence type="ECO:0000256" key="6">
    <source>
        <dbReference type="ARBA" id="ARBA00023163"/>
    </source>
</evidence>
<dbReference type="Gene3D" id="3.40.50.1820">
    <property type="entry name" value="alpha/beta hydrolase"/>
    <property type="match status" value="1"/>
</dbReference>
<dbReference type="GO" id="GO:0000127">
    <property type="term" value="C:transcription factor TFIIIC complex"/>
    <property type="evidence" value="ECO:0007669"/>
    <property type="project" value="Ensembl"/>
</dbReference>
<dbReference type="Pfam" id="PF17682">
    <property type="entry name" value="Tau95_N"/>
    <property type="match status" value="1"/>
</dbReference>
<dbReference type="Pfam" id="PF09734">
    <property type="entry name" value="Tau95"/>
    <property type="match status" value="1"/>
</dbReference>
<dbReference type="Gene3D" id="3.30.200.160">
    <property type="entry name" value="TFIIIC, subcomplex tauA, subunit Sfc1, barrel domain"/>
    <property type="match status" value="1"/>
</dbReference>
<evidence type="ECO:0000256" key="8">
    <source>
        <dbReference type="ARBA" id="ARBA00057927"/>
    </source>
</evidence>
<keyword evidence="3 11" id="KW-0378">Hydrolase</keyword>
<evidence type="ECO:0000256" key="1">
    <source>
        <dbReference type="ARBA" id="ARBA00004123"/>
    </source>
</evidence>
<reference evidence="15" key="3">
    <citation type="submission" date="2025-09" db="UniProtKB">
        <authorList>
            <consortium name="Ensembl"/>
        </authorList>
    </citation>
    <scope>IDENTIFICATION</scope>
</reference>
<evidence type="ECO:0000259" key="12">
    <source>
        <dbReference type="Pfam" id="PF00135"/>
    </source>
</evidence>
<dbReference type="InterPro" id="IPR041499">
    <property type="entry name" value="Tfc1/Sfc1_N"/>
</dbReference>
<reference evidence="16" key="1">
    <citation type="submission" date="2018-12" db="EMBL/GenBank/DDBJ databases">
        <authorList>
            <person name="Yazar S."/>
        </authorList>
    </citation>
    <scope>NUCLEOTIDE SEQUENCE [LARGE SCALE GENOMIC DNA]</scope>
</reference>
<dbReference type="GO" id="GO:0035914">
    <property type="term" value="P:skeletal muscle cell differentiation"/>
    <property type="evidence" value="ECO:0007669"/>
    <property type="project" value="Ensembl"/>
</dbReference>
<dbReference type="PANTHER" id="PTHR13230:SF5">
    <property type="entry name" value="GENERAL TRANSCRIPTION FACTOR 3C POLYPEPTIDE 5"/>
    <property type="match status" value="1"/>
</dbReference>
<comment type="similarity">
    <text evidence="2 11">Belongs to the type-B carboxylesterase/lipase family.</text>
</comment>
<dbReference type="GO" id="GO:0001002">
    <property type="term" value="F:RNA polymerase III type 1 promoter sequence-specific DNA binding"/>
    <property type="evidence" value="ECO:0007669"/>
    <property type="project" value="TreeGrafter"/>
</dbReference>
<keyword evidence="5" id="KW-0238">DNA-binding</keyword>
<keyword evidence="4" id="KW-0007">Acetylation</keyword>
<feature type="domain" description="Carboxylesterase type B" evidence="12">
    <location>
        <begin position="455"/>
        <end position="674"/>
    </location>
</feature>
<dbReference type="GO" id="GO:0006384">
    <property type="term" value="P:transcription initiation at RNA polymerase III promoter"/>
    <property type="evidence" value="ECO:0007669"/>
    <property type="project" value="InterPro"/>
</dbReference>
<dbReference type="InterPro" id="IPR042536">
    <property type="entry name" value="TFIIIC_tauA_Sfc1"/>
</dbReference>
<evidence type="ECO:0000256" key="5">
    <source>
        <dbReference type="ARBA" id="ARBA00023125"/>
    </source>
</evidence>
<dbReference type="PROSITE" id="PS00122">
    <property type="entry name" value="CARBOXYLESTERASE_B_1"/>
    <property type="match status" value="1"/>
</dbReference>
<evidence type="ECO:0000256" key="3">
    <source>
        <dbReference type="ARBA" id="ARBA00022801"/>
    </source>
</evidence>
<evidence type="ECO:0000256" key="11">
    <source>
        <dbReference type="RuleBase" id="RU361235"/>
    </source>
</evidence>
<comment type="subcellular location">
    <subcellularLocation>
        <location evidence="1">Nucleus</location>
    </subcellularLocation>
</comment>
<evidence type="ECO:0000256" key="4">
    <source>
        <dbReference type="ARBA" id="ARBA00022990"/>
    </source>
</evidence>
<keyword evidence="16" id="KW-1185">Reference proteome</keyword>
<dbReference type="InterPro" id="IPR040454">
    <property type="entry name" value="TF_IIIC_Tfc1/Sfc1"/>
</dbReference>
<dbReference type="GO" id="GO:0001003">
    <property type="term" value="F:RNA polymerase III type 2 promoter sequence-specific DNA binding"/>
    <property type="evidence" value="ECO:0007669"/>
    <property type="project" value="TreeGrafter"/>
</dbReference>
<dbReference type="Pfam" id="PF00135">
    <property type="entry name" value="COesterase"/>
    <property type="match status" value="1"/>
</dbReference>
<dbReference type="InterPro" id="IPR002018">
    <property type="entry name" value="CarbesteraseB"/>
</dbReference>
<reference evidence="15" key="2">
    <citation type="submission" date="2025-08" db="UniProtKB">
        <authorList>
            <consortium name="Ensembl"/>
        </authorList>
    </citation>
    <scope>IDENTIFICATION</scope>
</reference>
<dbReference type="GeneTree" id="ENSGT00390000004458"/>
<evidence type="ECO:0000259" key="13">
    <source>
        <dbReference type="Pfam" id="PF09734"/>
    </source>
</evidence>
<evidence type="ECO:0000256" key="7">
    <source>
        <dbReference type="ARBA" id="ARBA00023242"/>
    </source>
</evidence>
<evidence type="ECO:0000313" key="16">
    <source>
        <dbReference type="Proteomes" id="UP000314987"/>
    </source>
</evidence>
<evidence type="ECO:0000313" key="15">
    <source>
        <dbReference type="Ensembl" id="ENSVURP00010016034.1"/>
    </source>
</evidence>
<dbReference type="GO" id="GO:0000995">
    <property type="term" value="F:RNA polymerase III general transcription initiation factor activity"/>
    <property type="evidence" value="ECO:0007669"/>
    <property type="project" value="Ensembl"/>
</dbReference>
<evidence type="ECO:0000256" key="10">
    <source>
        <dbReference type="ARBA" id="ARBA00064690"/>
    </source>
</evidence>
<proteinExistence type="inferred from homology"/>
<keyword evidence="6" id="KW-0804">Transcription</keyword>
<evidence type="ECO:0000256" key="9">
    <source>
        <dbReference type="ARBA" id="ARBA00061645"/>
    </source>
</evidence>
<feature type="domain" description="Transcription factor IIIC subunit Tfc1/Sfc1 triple barrel" evidence="14">
    <location>
        <begin position="15"/>
        <end position="122"/>
    </location>
</feature>
<gene>
    <name evidence="15" type="primary">GTF3C5</name>
</gene>
<evidence type="ECO:0000256" key="2">
    <source>
        <dbReference type="ARBA" id="ARBA00005964"/>
    </source>
</evidence>
<dbReference type="STRING" id="29139.ENSVURP00010016034"/>
<dbReference type="GO" id="GO:0005654">
    <property type="term" value="C:nucleoplasm"/>
    <property type="evidence" value="ECO:0007669"/>
    <property type="project" value="Ensembl"/>
</dbReference>
<comment type="similarity">
    <text evidence="9">Belongs to the TFIIIC subunit 5 family.</text>
</comment>
<feature type="domain" description="Transcription factor IIIC subunit 5 HTH" evidence="13">
    <location>
        <begin position="158"/>
        <end position="312"/>
    </location>
</feature>
<dbReference type="PANTHER" id="PTHR13230">
    <property type="entry name" value="GENERAL TRANSCRIPTION FACTOR IIIC, POLYPEPTIDE 5"/>
    <property type="match status" value="1"/>
</dbReference>
<dbReference type="SUPFAM" id="SSF53474">
    <property type="entry name" value="alpha/beta-Hydrolases"/>
    <property type="match status" value="1"/>
</dbReference>
<dbReference type="Proteomes" id="UP000314987">
    <property type="component" value="Unassembled WGS sequence"/>
</dbReference>
<protein>
    <recommendedName>
        <fullName evidence="11">Carboxylic ester hydrolase</fullName>
        <ecNumber evidence="11">3.1.1.-</ecNumber>
    </recommendedName>
</protein>
<comment type="function">
    <text evidence="8">Involved in RNA polymerase III-mediated transcription. Integral, tightly associated component of the DNA-binding TFIIIC2 subcomplex that directly binds tRNA and virus-associated RNA promoters.</text>
</comment>
<dbReference type="PROSITE" id="PS00941">
    <property type="entry name" value="CARBOXYLESTERASE_B_2"/>
    <property type="match status" value="1"/>
</dbReference>
<keyword evidence="7" id="KW-0539">Nucleus</keyword>
<dbReference type="FunFam" id="3.30.200.160:FF:000001">
    <property type="entry name" value="General transcription factor IIIC subunit 5"/>
    <property type="match status" value="1"/>
</dbReference>
<dbReference type="InterPro" id="IPR019136">
    <property type="entry name" value="TF_IIIC_su-5_HTH"/>
</dbReference>
<comment type="subunit">
    <text evidence="10">Part of the TFIIIC subcomplex TFIIIC2, consisting of six subunits, GTF3C1, GTF3C2, GTF3C3, GTF3C4, GTF3C5 and GTF3C6. Interacts with BRF1, GTF3C6 and TBP.</text>
</comment>
<dbReference type="InterPro" id="IPR019819">
    <property type="entry name" value="Carboxylesterase_B_CS"/>
</dbReference>
<dbReference type="GO" id="GO:0016787">
    <property type="term" value="F:hydrolase activity"/>
    <property type="evidence" value="ECO:0007669"/>
    <property type="project" value="UniProtKB-KW"/>
</dbReference>
<dbReference type="InterPro" id="IPR029058">
    <property type="entry name" value="AB_hydrolase_fold"/>
</dbReference>
<accession>A0A4X2KUS8</accession>
<dbReference type="AlphaFoldDB" id="A0A4X2KUS8"/>
<organism evidence="15 16">
    <name type="scientific">Vombatus ursinus</name>
    <name type="common">Common wombat</name>
    <dbReference type="NCBI Taxonomy" id="29139"/>
    <lineage>
        <taxon>Eukaryota</taxon>
        <taxon>Metazoa</taxon>
        <taxon>Chordata</taxon>
        <taxon>Craniata</taxon>
        <taxon>Vertebrata</taxon>
        <taxon>Euteleostomi</taxon>
        <taxon>Mammalia</taxon>
        <taxon>Metatheria</taxon>
        <taxon>Diprotodontia</taxon>
        <taxon>Vombatidae</taxon>
        <taxon>Vombatus</taxon>
    </lineage>
</organism>
<dbReference type="Ensembl" id="ENSVURT00010018227.1">
    <property type="protein sequence ID" value="ENSVURP00010016034.1"/>
    <property type="gene ID" value="ENSVURG00010012277.1"/>
</dbReference>
<evidence type="ECO:0000259" key="14">
    <source>
        <dbReference type="Pfam" id="PF17682"/>
    </source>
</evidence>
<dbReference type="InterPro" id="IPR019826">
    <property type="entry name" value="Carboxylesterase_B_AS"/>
</dbReference>
<dbReference type="EC" id="3.1.1.-" evidence="11"/>
<name>A0A4X2KUS8_VOMUR</name>
<sequence>MAAVSVELQQERRLVCVEYPGVVRDVSKMLQTLGGEEGVSRIYADSAKRLELYFRPKDPYCHPVCANRFPTSSLLLKIKKKTRRRRAESGEVTVAEVKFDMEILGIITTVYKFQGMSDFQYLAVHTEAGCKNTSMYDKVLMLKPEKEEFFNQELPLYIPPPIFSRLDTPVDYFYRPETQHREGYNNPPVSGENLIGLSRARRPHNAIFVNFEDDEVPMKPLEAAVQTWKRLCTNPIDRKMEEELRKLFDIRPIWSRNAVKANISVHPDKLKVLLPYVAYYMITGPWRSLWIRYGYDPRKNPEAKIYQVLDFRIRCGMKYGYAPNDMPVKAKRSTYNYSLPITVKKTPSQLVTMHDLKHGLGTSGTGGIKKSASNKYKLKDSVYVFREGALPPYRQMFYQLCDLNVEGLQKIIHRNDGMETECTERDGWCLQKTSDDLRDTMSLMIRQIIRSKRPGTLKAKEFKKRCLQATITQDNTYGSEDCLYLNIWIPQGRKQVSSNLPVMIWIYGGAFLMGAGHGANFLKNYLYDGEEIATRGNVIVVTFNYRVGPLGFLSTGDSNLPGNFGLWDQHMAIAWVKRNIKVFGGDPNNITLFGESAGGASVSLQTLTPHNKGLIKRAISQSGVATSPWVIQKNPLFWAQKIASKVGCPLNDTARMANCFKVTDPRALTLAYKVPLIGLECEWGLFRSGWGRVV</sequence>